<reference evidence="2" key="1">
    <citation type="submission" date="2020-11" db="EMBL/GenBank/DDBJ databases">
        <authorList>
            <consortium name="DOE Joint Genome Institute"/>
            <person name="Ahrendt S."/>
            <person name="Riley R."/>
            <person name="Andreopoulos W."/>
            <person name="Labutti K."/>
            <person name="Pangilinan J."/>
            <person name="Ruiz-Duenas F.J."/>
            <person name="Barrasa J.M."/>
            <person name="Sanchez-Garcia M."/>
            <person name="Camarero S."/>
            <person name="Miyauchi S."/>
            <person name="Serrano A."/>
            <person name="Linde D."/>
            <person name="Babiker R."/>
            <person name="Drula E."/>
            <person name="Ayuso-Fernandez I."/>
            <person name="Pacheco R."/>
            <person name="Padilla G."/>
            <person name="Ferreira P."/>
            <person name="Barriuso J."/>
            <person name="Kellner H."/>
            <person name="Castanera R."/>
            <person name="Alfaro M."/>
            <person name="Ramirez L."/>
            <person name="Pisabarro A.G."/>
            <person name="Kuo A."/>
            <person name="Tritt A."/>
            <person name="Lipzen A."/>
            <person name="He G."/>
            <person name="Yan M."/>
            <person name="Ng V."/>
            <person name="Cullen D."/>
            <person name="Martin F."/>
            <person name="Rosso M.-N."/>
            <person name="Henrissat B."/>
            <person name="Hibbett D."/>
            <person name="Martinez A.T."/>
            <person name="Grigoriev I.V."/>
        </authorList>
    </citation>
    <scope>NUCLEOTIDE SEQUENCE</scope>
    <source>
        <strain evidence="2">CBS 506.95</strain>
    </source>
</reference>
<dbReference type="AlphaFoldDB" id="A0A9P6EA78"/>
<dbReference type="InterPro" id="IPR012338">
    <property type="entry name" value="Beta-lactam/transpept-like"/>
</dbReference>
<proteinExistence type="predicted"/>
<dbReference type="EMBL" id="MU157886">
    <property type="protein sequence ID" value="KAF9525267.1"/>
    <property type="molecule type" value="Genomic_DNA"/>
</dbReference>
<dbReference type="Pfam" id="PF00144">
    <property type="entry name" value="Beta-lactamase"/>
    <property type="match status" value="1"/>
</dbReference>
<dbReference type="OrthoDB" id="428260at2759"/>
<accession>A0A9P6EA78</accession>
<feature type="domain" description="Beta-lactamase-related" evidence="1">
    <location>
        <begin position="16"/>
        <end position="394"/>
    </location>
</feature>
<dbReference type="Proteomes" id="UP000807306">
    <property type="component" value="Unassembled WGS sequence"/>
</dbReference>
<sequence length="414" mass="45666">MSKSKAYLSKTGKHALDDAINKAVAGGQLPGVVLGVSNLDEEIYFKGGGPLDAGDPKSGEVDPDTVFWICSQTKMIVALAALKLIEQGKLSYVTPVSDYLDEFKSPIIVTRTSTQETAFRPARSVVTVKHLLNFSSGLFYPIVPGDLFGLAEGYYSKDMHAAQDPVKNFFDIVKGKLPALPLKFEPGTNFVYGWSSDVLGFLIEKVAQQSLEKFCKEHIFEPLDIQASFYLKGQLRAKIVNLAYRDSEAKLHSWAAQVKIIEQDANKVRLHLGGIGLYTSMRSYLKLLRHIMQINVGMAVTKPILALESVRTLFAPSLTDKGAKSLSSFMMTEGTQWSSALAITTKDWPRRRRRGSAFWSGWAGTNYFMDPATGIAVVFASQIVPPDATDPECTRLFELLEELVYSALQTSSKL</sequence>
<protein>
    <submittedName>
        <fullName evidence="2">Beta-lactamase/transpeptidase-like protein</fullName>
    </submittedName>
</protein>
<gene>
    <name evidence="2" type="ORF">CPB83DRAFT_859790</name>
</gene>
<dbReference type="InterPro" id="IPR001466">
    <property type="entry name" value="Beta-lactam-related"/>
</dbReference>
<dbReference type="InterPro" id="IPR050789">
    <property type="entry name" value="Diverse_Enzym_Activities"/>
</dbReference>
<dbReference type="Gene3D" id="3.40.710.10">
    <property type="entry name" value="DD-peptidase/beta-lactamase superfamily"/>
    <property type="match status" value="1"/>
</dbReference>
<dbReference type="PANTHER" id="PTHR43283">
    <property type="entry name" value="BETA-LACTAMASE-RELATED"/>
    <property type="match status" value="1"/>
</dbReference>
<evidence type="ECO:0000313" key="2">
    <source>
        <dbReference type="EMBL" id="KAF9525267.1"/>
    </source>
</evidence>
<keyword evidence="3" id="KW-1185">Reference proteome</keyword>
<evidence type="ECO:0000313" key="3">
    <source>
        <dbReference type="Proteomes" id="UP000807306"/>
    </source>
</evidence>
<evidence type="ECO:0000259" key="1">
    <source>
        <dbReference type="Pfam" id="PF00144"/>
    </source>
</evidence>
<comment type="caution">
    <text evidence="2">The sequence shown here is derived from an EMBL/GenBank/DDBJ whole genome shotgun (WGS) entry which is preliminary data.</text>
</comment>
<dbReference type="PANTHER" id="PTHR43283:SF3">
    <property type="entry name" value="BETA-LACTAMASE FAMILY PROTEIN (AFU_ORTHOLOGUE AFUA_5G07500)"/>
    <property type="match status" value="1"/>
</dbReference>
<dbReference type="SUPFAM" id="SSF56601">
    <property type="entry name" value="beta-lactamase/transpeptidase-like"/>
    <property type="match status" value="1"/>
</dbReference>
<organism evidence="2 3">
    <name type="scientific">Crepidotus variabilis</name>
    <dbReference type="NCBI Taxonomy" id="179855"/>
    <lineage>
        <taxon>Eukaryota</taxon>
        <taxon>Fungi</taxon>
        <taxon>Dikarya</taxon>
        <taxon>Basidiomycota</taxon>
        <taxon>Agaricomycotina</taxon>
        <taxon>Agaricomycetes</taxon>
        <taxon>Agaricomycetidae</taxon>
        <taxon>Agaricales</taxon>
        <taxon>Agaricineae</taxon>
        <taxon>Crepidotaceae</taxon>
        <taxon>Crepidotus</taxon>
    </lineage>
</organism>
<name>A0A9P6EA78_9AGAR</name>